<evidence type="ECO:0000313" key="14">
    <source>
        <dbReference type="EMBL" id="RYO74243.1"/>
    </source>
</evidence>
<feature type="region of interest" description="Disordered" evidence="12">
    <location>
        <begin position="153"/>
        <end position="176"/>
    </location>
</feature>
<dbReference type="EMBL" id="QJNU01001590">
    <property type="protein sequence ID" value="RYO74243.1"/>
    <property type="molecule type" value="Genomic_DNA"/>
</dbReference>
<dbReference type="GO" id="GO:0003712">
    <property type="term" value="F:transcription coregulator activity"/>
    <property type="evidence" value="ECO:0007669"/>
    <property type="project" value="InterPro"/>
</dbReference>
<dbReference type="Pfam" id="PF09497">
    <property type="entry name" value="Med12"/>
    <property type="match status" value="1"/>
</dbReference>
<feature type="compositionally biased region" description="Polar residues" evidence="12">
    <location>
        <begin position="154"/>
        <end position="165"/>
    </location>
</feature>
<evidence type="ECO:0000256" key="12">
    <source>
        <dbReference type="SAM" id="MobiDB-lite"/>
    </source>
</evidence>
<evidence type="ECO:0000259" key="13">
    <source>
        <dbReference type="SMART" id="SM01281"/>
    </source>
</evidence>
<dbReference type="GO" id="GO:0016592">
    <property type="term" value="C:mediator complex"/>
    <property type="evidence" value="ECO:0007669"/>
    <property type="project" value="InterPro"/>
</dbReference>
<keyword evidence="7" id="KW-0010">Activator</keyword>
<dbReference type="OrthoDB" id="20828at2759"/>
<comment type="subunit">
    <text evidence="3">Component of the SRB8-11 complex, which itself associates with the Mediator complex.</text>
</comment>
<reference evidence="14 15" key="1">
    <citation type="submission" date="2018-06" db="EMBL/GenBank/DDBJ databases">
        <title>Complete Genomes of Monosporascus.</title>
        <authorList>
            <person name="Robinson A.J."/>
            <person name="Natvig D.O."/>
        </authorList>
    </citation>
    <scope>NUCLEOTIDE SEQUENCE [LARGE SCALE GENOMIC DNA]</scope>
    <source>
        <strain evidence="14 15">CBS 110550</strain>
    </source>
</reference>
<feature type="compositionally biased region" description="Polar residues" evidence="12">
    <location>
        <begin position="1"/>
        <end position="24"/>
    </location>
</feature>
<evidence type="ECO:0000256" key="5">
    <source>
        <dbReference type="ARBA" id="ARBA00022491"/>
    </source>
</evidence>
<keyword evidence="5" id="KW-0678">Repressor</keyword>
<proteinExistence type="inferred from homology"/>
<evidence type="ECO:0000256" key="6">
    <source>
        <dbReference type="ARBA" id="ARBA00023015"/>
    </source>
</evidence>
<dbReference type="InterPro" id="IPR057344">
    <property type="entry name" value="ARM_SRB8"/>
</dbReference>
<dbReference type="GO" id="GO:0006357">
    <property type="term" value="P:regulation of transcription by RNA polymerase II"/>
    <property type="evidence" value="ECO:0007669"/>
    <property type="project" value="InterPro"/>
</dbReference>
<comment type="caution">
    <text evidence="14">The sequence shown here is derived from an EMBL/GenBank/DDBJ whole genome shotgun (WGS) entry which is preliminary data.</text>
</comment>
<organism evidence="14 15">
    <name type="scientific">Monosporascus ibericus</name>
    <dbReference type="NCBI Taxonomy" id="155417"/>
    <lineage>
        <taxon>Eukaryota</taxon>
        <taxon>Fungi</taxon>
        <taxon>Dikarya</taxon>
        <taxon>Ascomycota</taxon>
        <taxon>Pezizomycotina</taxon>
        <taxon>Sordariomycetes</taxon>
        <taxon>Xylariomycetidae</taxon>
        <taxon>Xylariales</taxon>
        <taxon>Xylariales incertae sedis</taxon>
        <taxon>Monosporascus</taxon>
    </lineage>
</organism>
<evidence type="ECO:0000256" key="10">
    <source>
        <dbReference type="ARBA" id="ARBA00025661"/>
    </source>
</evidence>
<dbReference type="Pfam" id="PF25326">
    <property type="entry name" value="ARM_SRB8"/>
    <property type="match status" value="1"/>
</dbReference>
<evidence type="ECO:0000256" key="11">
    <source>
        <dbReference type="ARBA" id="ARBA00032010"/>
    </source>
</evidence>
<keyword evidence="9" id="KW-0539">Nucleus</keyword>
<evidence type="ECO:0000256" key="9">
    <source>
        <dbReference type="ARBA" id="ARBA00023242"/>
    </source>
</evidence>
<sequence length="1541" mass="170686">MTSRPSLGVSQRQPQRSLSVSGLSQRPVPQRTLSQQYLPQSPIRRPESYSEQISDVGDVSQTRFATAPRRGGSKLKLELANDGIEHAGFSESPQTLDPLSASKVFSPSRMMPTTEMSDVGDIIPHALRANTIDGDSAPLPMPPRGARFVVPVSKPQQEGTSSNTPAAGAKRDTRPKPFALEAPSVAPRYSNMGKQQEPPSKAIVKTDAGSTCAYLNLGFADFYPWGGGHPEDQFSDTIIRHGFFDKGTVQASQDAASARVPLLPALKHKSGLHTLSTVFTTILNQRRHSGQITSASTFKPPPRVTLTDTKREVWLKDLANPSISLRRLSRTIPHGIRGRILLDQCLNKNVPTDRAVWLAKCVGANEIRAFKRKGVNGTFVMGGETKWIRDWTVNVEQFVETVSNGFGDDDWKAKVTYAIRLATHLYAERLVDRDHYMDWLVTGLENSNQAKLPMWLLVVQIYWKDLLRLRRHGRRLVSAILNHHASIYTHPDRDILLPLSTRLCSLVKSLVLASPECFVHPPTWTKHRNTLRASLSDDDESRLAMFQNLDSRNDYFTTSSVRTQPAMRSTLVKALDDLLRMPTNDDIGAQLWKISEDKAGLIRTVLEWCASLYRPGVAKIYVTATVLRSWSAFGIDVTGPILDFTSVDPLQEPSRKRLVYHLVSELVRSGHFSVPWYMQWLIARGGLCGPSEVHPDGPCVTRLLVEMPIQSLTDSMRSLRATLLRRASYSVEEEASDIAAAISHIKRALSVPLEADDPILQKRPMGIRKLAQRIGLSSRALQSEVGFWLSNAFAAALDANLQSGKDGLELSSIRFEAARTLLEAAQDFTMLEQFLHAVSQCSNADILGQCTDAISLHLPVFAATGAAKSLFHVLYGRLKVLGEEQGVGVRPLLASLANLAPRLPGFKDIASQLRSDLARTDRSNAADASSPLSDNMAFQLQDAETELSEQIEKLASYTSADRPTMERLFHPIIQRIQSCWNKADERQRAYCMLLVRLRVFDPQFFDTMMRGWVQHIRKLTNRPPIIQVLPLLISFGCLPLAIVFATATRTQTQSNQLQPNAVGFASVYTQEILQMLMMPLTRTQVMTSEDCYRFRIVQERARLEHAKEVMPLIRGALAEYSASRNQQTPIPQPLDDEKTRVQLLELLRDLVLVDSNAACQTLSLKGPDHKLAALIETLTTKLLVPHGGGGQKSFEQVLELANEFTLPFCQVKLSLNLAMDDASGPEEAETLQSRLESLSKAMDNAIDANNVMWTGMLSRLTPEITQHLKSRAESRFLDLLPSLKNHPVAEDMTNGAFHMAENLLTVIDSIVRGSTTPKASPFSNVMVDKLADIWEILASTNSEHAALKADVLSRWLPLLLSYLALLASSSTASAADAANKASGGEIRGRALLVLAGLVQELDNHVPTSGSDHNRLGERTFDIALVLADGLPEDARQQCARAVRDVTSDPRLRYLFSFDHNSGPAEGLMLAQRERLPQTAQERRALAANMAMMGLGTGVMGMVPERLSPFQFRRWEILSEPTPNVGENDTSLSLTLFDARKI</sequence>
<protein>
    <recommendedName>
        <fullName evidence="4">Mediator of RNA polymerase II transcription subunit 12</fullName>
    </recommendedName>
    <alternativeName>
        <fullName evidence="11">Mediator complex subunit 12</fullName>
    </alternativeName>
</protein>
<evidence type="ECO:0000256" key="1">
    <source>
        <dbReference type="ARBA" id="ARBA00004123"/>
    </source>
</evidence>
<evidence type="ECO:0000313" key="15">
    <source>
        <dbReference type="Proteomes" id="UP000293360"/>
    </source>
</evidence>
<evidence type="ECO:0000256" key="8">
    <source>
        <dbReference type="ARBA" id="ARBA00023163"/>
    </source>
</evidence>
<evidence type="ECO:0000256" key="2">
    <source>
        <dbReference type="ARBA" id="ARBA00010289"/>
    </source>
</evidence>
<feature type="domain" description="Mediator complex subunit Med12" evidence="13">
    <location>
        <begin position="297"/>
        <end position="360"/>
    </location>
</feature>
<keyword evidence="6" id="KW-0805">Transcription regulation</keyword>
<comment type="similarity">
    <text evidence="2">Belongs to the Mediator complex subunit 12 family.</text>
</comment>
<keyword evidence="8" id="KW-0804">Transcription</keyword>
<dbReference type="PANTHER" id="PTHR46567">
    <property type="entry name" value="MEDIATOR OF RNA POLYMERASE II TRANSCRIPTION SUBUNIT 12"/>
    <property type="match status" value="1"/>
</dbReference>
<dbReference type="STRING" id="155417.A0A4Q4SRV5"/>
<dbReference type="SMART" id="SM01281">
    <property type="entry name" value="Med12"/>
    <property type="match status" value="1"/>
</dbReference>
<name>A0A4Q4SRV5_9PEZI</name>
<keyword evidence="15" id="KW-1185">Reference proteome</keyword>
<dbReference type="PANTHER" id="PTHR46567:SF1">
    <property type="entry name" value="MEDIATOR OF RNA POLYMERASE II TRANSCRIPTION SUBUNIT 12"/>
    <property type="match status" value="1"/>
</dbReference>
<evidence type="ECO:0000256" key="7">
    <source>
        <dbReference type="ARBA" id="ARBA00023159"/>
    </source>
</evidence>
<accession>A0A4Q4SRV5</accession>
<evidence type="ECO:0000256" key="4">
    <source>
        <dbReference type="ARBA" id="ARBA00019622"/>
    </source>
</evidence>
<dbReference type="Proteomes" id="UP000293360">
    <property type="component" value="Unassembled WGS sequence"/>
</dbReference>
<evidence type="ECO:0000256" key="3">
    <source>
        <dbReference type="ARBA" id="ARBA00011629"/>
    </source>
</evidence>
<comment type="function">
    <text evidence="10">Component of the SRB8-11 complex. The SRB8-11 complex is a regulatory module of the Mediator complex which is itself involved in regulation of basal and activated RNA polymerase II-dependent transcription. The SRB8-11 complex may be involved in the transcriptional repression of a subset of genes regulated by Mediator. It may inhibit the association of the Mediator complex with RNA polymerase II to form the holoenzyme complex.</text>
</comment>
<dbReference type="InterPro" id="IPR019035">
    <property type="entry name" value="Mediator_Med12"/>
</dbReference>
<feature type="region of interest" description="Disordered" evidence="12">
    <location>
        <begin position="1"/>
        <end position="55"/>
    </location>
</feature>
<gene>
    <name evidence="14" type="ORF">DL764_010925</name>
</gene>
<comment type="subcellular location">
    <subcellularLocation>
        <location evidence="1">Nucleus</location>
    </subcellularLocation>
</comment>